<feature type="region of interest" description="Disordered" evidence="1">
    <location>
        <begin position="271"/>
        <end position="334"/>
    </location>
</feature>
<protein>
    <recommendedName>
        <fullName evidence="2">Double-GTPase 2 domain-containing protein</fullName>
    </recommendedName>
</protein>
<evidence type="ECO:0000256" key="1">
    <source>
        <dbReference type="SAM" id="MobiDB-lite"/>
    </source>
</evidence>
<name>A0ABT7BMQ2_9CYAN</name>
<comment type="caution">
    <text evidence="3">The sequence shown here is derived from an EMBL/GenBank/DDBJ whole genome shotgun (WGS) entry which is preliminary data.</text>
</comment>
<gene>
    <name evidence="3" type="ORF">PJF56_16400</name>
</gene>
<evidence type="ECO:0000313" key="3">
    <source>
        <dbReference type="EMBL" id="MDJ1180445.1"/>
    </source>
</evidence>
<dbReference type="Pfam" id="PF19993">
    <property type="entry name" value="DO-GTPase2"/>
    <property type="match status" value="1"/>
</dbReference>
<dbReference type="Gene3D" id="3.40.50.300">
    <property type="entry name" value="P-loop containing nucleotide triphosphate hydrolases"/>
    <property type="match status" value="1"/>
</dbReference>
<dbReference type="RefSeq" id="WP_283763746.1">
    <property type="nucleotide sequence ID" value="NZ_JAQPOK010000122.1"/>
</dbReference>
<dbReference type="InterPro" id="IPR027417">
    <property type="entry name" value="P-loop_NTPase"/>
</dbReference>
<dbReference type="InterPro" id="IPR045528">
    <property type="entry name" value="DO-GTPase2"/>
</dbReference>
<dbReference type="EMBL" id="JAQPOK010000122">
    <property type="protein sequence ID" value="MDJ1180445.1"/>
    <property type="molecule type" value="Genomic_DNA"/>
</dbReference>
<dbReference type="Proteomes" id="UP001231370">
    <property type="component" value="Unassembled WGS sequence"/>
</dbReference>
<sequence>MNTNNPFSQLRTSLKQWLDRQTSPTDIRIGLWGTVGSGKTTYLAMLYDALEDSEELRVEAGDDRADEFINEHISTIDGGNFPPPTEIAKGKQLDIFTYILRPEGGTRSIELNFIDAPGKFYEDFRGNTDQKVQIVEGQENQETLGDIVDYLRSCDGIIFLLDPIRSKEDGESYKTLVLRLFREFQRRSRQQGTDTKLQQYMVFCVTKCAKKEIWTQGKKSADLAKEVMGGKLFRRLRTNYCLPGRYEFFSVASIGLCQDKDGHWKEAVIYPDIPDSSSTSKPQAPQPYQQGYDPDAPFGRPNPPDDDWADLNKTSRNAEPPQIPVPTINTEVEHEPINVIEPIQWLIQSIQKKPPSRL</sequence>
<evidence type="ECO:0000313" key="4">
    <source>
        <dbReference type="Proteomes" id="UP001231370"/>
    </source>
</evidence>
<feature type="domain" description="Double-GTPase 2" evidence="2">
    <location>
        <begin position="28"/>
        <end position="210"/>
    </location>
</feature>
<reference evidence="3 4" key="1">
    <citation type="submission" date="2023-01" db="EMBL/GenBank/DDBJ databases">
        <title>Novel diversity within Roseofilum (Cyanobacteria; Desertifilaceae) from marine benthic mats with descriptions of four novel species.</title>
        <authorList>
            <person name="Wang Y."/>
            <person name="Berthold D.E."/>
            <person name="Hu J."/>
            <person name="Lefler F.W."/>
            <person name="Laughinghouse H.D. IV."/>
        </authorList>
    </citation>
    <scope>NUCLEOTIDE SEQUENCE [LARGE SCALE GENOMIC DNA]</scope>
    <source>
        <strain evidence="3 4">BLCC-M91</strain>
    </source>
</reference>
<keyword evidence="4" id="KW-1185">Reference proteome</keyword>
<evidence type="ECO:0000259" key="2">
    <source>
        <dbReference type="Pfam" id="PF19993"/>
    </source>
</evidence>
<accession>A0ABT7BMQ2</accession>
<proteinExistence type="predicted"/>
<dbReference type="SUPFAM" id="SSF52540">
    <property type="entry name" value="P-loop containing nucleoside triphosphate hydrolases"/>
    <property type="match status" value="1"/>
</dbReference>
<feature type="compositionally biased region" description="Polar residues" evidence="1">
    <location>
        <begin position="275"/>
        <end position="289"/>
    </location>
</feature>
<organism evidence="3 4">
    <name type="scientific">Roseofilum halophilum BLCC-M91</name>
    <dbReference type="NCBI Taxonomy" id="3022259"/>
    <lineage>
        <taxon>Bacteria</taxon>
        <taxon>Bacillati</taxon>
        <taxon>Cyanobacteriota</taxon>
        <taxon>Cyanophyceae</taxon>
        <taxon>Desertifilales</taxon>
        <taxon>Desertifilaceae</taxon>
        <taxon>Roseofilum</taxon>
        <taxon>Roseofilum halophilum</taxon>
    </lineage>
</organism>